<evidence type="ECO:0000313" key="2">
    <source>
        <dbReference type="Proteomes" id="UP000003947"/>
    </source>
</evidence>
<dbReference type="AlphaFoldDB" id="I4YWZ9"/>
<dbReference type="PATRIC" id="fig|864069.3.peg.5465"/>
<organism evidence="1 2">
    <name type="scientific">Microvirga lotononidis</name>
    <dbReference type="NCBI Taxonomy" id="864069"/>
    <lineage>
        <taxon>Bacteria</taxon>
        <taxon>Pseudomonadati</taxon>
        <taxon>Pseudomonadota</taxon>
        <taxon>Alphaproteobacteria</taxon>
        <taxon>Hyphomicrobiales</taxon>
        <taxon>Methylobacteriaceae</taxon>
        <taxon>Microvirga</taxon>
    </lineage>
</organism>
<accession>I4YWZ9</accession>
<proteinExistence type="predicted"/>
<reference evidence="1 2" key="1">
    <citation type="submission" date="2012-02" db="EMBL/GenBank/DDBJ databases">
        <title>Improved High-Quality Draft sequence of Microvirga sp. WSM3557.</title>
        <authorList>
            <consortium name="US DOE Joint Genome Institute"/>
            <person name="Lucas S."/>
            <person name="Han J."/>
            <person name="Lapidus A."/>
            <person name="Cheng J.-F."/>
            <person name="Goodwin L."/>
            <person name="Pitluck S."/>
            <person name="Peters L."/>
            <person name="Zhang X."/>
            <person name="Detter J.C."/>
            <person name="Han C."/>
            <person name="Tapia R."/>
            <person name="Land M."/>
            <person name="Hauser L."/>
            <person name="Kyrpides N."/>
            <person name="Ivanova N."/>
            <person name="Pagani I."/>
            <person name="Brau L."/>
            <person name="Yates R."/>
            <person name="O'Hara G."/>
            <person name="Rui T."/>
            <person name="Howieson J."/>
            <person name="Reeve W."/>
            <person name="Woyke T."/>
        </authorList>
    </citation>
    <scope>NUCLEOTIDE SEQUENCE [LARGE SCALE GENOMIC DNA]</scope>
    <source>
        <strain evidence="1 2">WSM3557</strain>
    </source>
</reference>
<keyword evidence="2" id="KW-1185">Reference proteome</keyword>
<dbReference type="EMBL" id="JH660645">
    <property type="protein sequence ID" value="EIM28491.1"/>
    <property type="molecule type" value="Genomic_DNA"/>
</dbReference>
<dbReference type="eggNOG" id="ENOG503381V">
    <property type="taxonomic scope" value="Bacteria"/>
</dbReference>
<protein>
    <submittedName>
        <fullName evidence="1">Uncharacterized protein</fullName>
    </submittedName>
</protein>
<dbReference type="HOGENOM" id="CLU_1336225_0_0_5"/>
<sequence length="205" mass="22943" precursor="true">MTERVSSARVSFSAEAQWRGRESTHKHSTMNPLPALRPPVMTAASSLSPFALPLFSNEFSTSSSSEILAEQRVNSHILPMVSTLATSLLRPARNAPVEERIEGNWHVYPLEGALELDYVDQAGNPSRRWVLARELKVGPGKMLLGGIDILSEDGYRGFRVDRIHRLEDAETGLVVEHNILDWLMKRAERQAKARRKHLARNRAGA</sequence>
<evidence type="ECO:0000313" key="1">
    <source>
        <dbReference type="EMBL" id="EIM28491.1"/>
    </source>
</evidence>
<dbReference type="Proteomes" id="UP000003947">
    <property type="component" value="Unassembled WGS sequence"/>
</dbReference>
<name>I4YWZ9_9HYPH</name>
<gene>
    <name evidence="1" type="ORF">MicloDRAFT_00050770</name>
</gene>